<protein>
    <submittedName>
        <fullName evidence="2">Glycosyltransferase family 4 protein</fullName>
    </submittedName>
</protein>
<evidence type="ECO:0000313" key="3">
    <source>
        <dbReference type="Proteomes" id="UP000811899"/>
    </source>
</evidence>
<sequence>MKSQLNIILAPHATFERWQQVGLFDRQKKYFKKMASEFDVSIYSADTDDYSEKLGILHHFPKKLINRYGIRHIQFYQFILKQAPAMKGIIRVYGTSVPFLQTVKRKSNAKLVVSFHNDWGAGVKKDHPWTVAAVIGNRIQRSALCAADLVLATHEWLAIRAGEITPAPIAINPNFVDDSVFCYSNCKEPLIVFAGRIHWSKGIKYLIDAFAKIKVEFPSYRLIFAGEGEERPNFEAYIKSQQIKDVVFLGAVENNKLADLMRRAAIYVLPSVNMEGHPKALIEAMACGATPIVTDVPGNRDLVSDGKNGLLVKSKDTDSLYKALKQLCENVSFRQMLGQEAYNSTKKYDFNRVVNNEIQVIRNKC</sequence>
<organism evidence="2 3">
    <name type="scientific">Geoanaerobacter pelophilus</name>
    <dbReference type="NCBI Taxonomy" id="60036"/>
    <lineage>
        <taxon>Bacteria</taxon>
        <taxon>Pseudomonadati</taxon>
        <taxon>Thermodesulfobacteriota</taxon>
        <taxon>Desulfuromonadia</taxon>
        <taxon>Geobacterales</taxon>
        <taxon>Geobacteraceae</taxon>
        <taxon>Geoanaerobacter</taxon>
    </lineage>
</organism>
<dbReference type="PANTHER" id="PTHR45947:SF11">
    <property type="entry name" value="SLR1508 PROTEIN"/>
    <property type="match status" value="1"/>
</dbReference>
<keyword evidence="3" id="KW-1185">Reference proteome</keyword>
<dbReference type="InterPro" id="IPR001296">
    <property type="entry name" value="Glyco_trans_1"/>
</dbReference>
<dbReference type="Proteomes" id="UP000811899">
    <property type="component" value="Unassembled WGS sequence"/>
</dbReference>
<accession>A0AAW4KWQ2</accession>
<dbReference type="CDD" id="cd03801">
    <property type="entry name" value="GT4_PimA-like"/>
    <property type="match status" value="1"/>
</dbReference>
<dbReference type="PANTHER" id="PTHR45947">
    <property type="entry name" value="SULFOQUINOVOSYL TRANSFERASE SQD2"/>
    <property type="match status" value="1"/>
</dbReference>
<comment type="caution">
    <text evidence="2">The sequence shown here is derived from an EMBL/GenBank/DDBJ whole genome shotgun (WGS) entry which is preliminary data.</text>
</comment>
<feature type="domain" description="Glycosyl transferase family 1" evidence="1">
    <location>
        <begin position="187"/>
        <end position="343"/>
    </location>
</feature>
<dbReference type="AlphaFoldDB" id="A0AAW4KWQ2"/>
<dbReference type="Gene3D" id="3.40.50.2000">
    <property type="entry name" value="Glycogen Phosphorylase B"/>
    <property type="match status" value="2"/>
</dbReference>
<reference evidence="2 3" key="1">
    <citation type="submission" date="2021-05" db="EMBL/GenBank/DDBJ databases">
        <title>The draft genome of Geobacter pelophilus DSM 12255.</title>
        <authorList>
            <person name="Xu Z."/>
            <person name="Masuda Y."/>
            <person name="Itoh H."/>
            <person name="Senoo K."/>
        </authorList>
    </citation>
    <scope>NUCLEOTIDE SEQUENCE [LARGE SCALE GENOMIC DNA]</scope>
    <source>
        <strain evidence="2 3">DSM 12255</strain>
    </source>
</reference>
<name>A0AAW4KWQ2_9BACT</name>
<dbReference type="InterPro" id="IPR050194">
    <property type="entry name" value="Glycosyltransferase_grp1"/>
</dbReference>
<dbReference type="RefSeq" id="WP_214169793.1">
    <property type="nucleotide sequence ID" value="NZ_JAHCVJ010000001.1"/>
</dbReference>
<dbReference type="Pfam" id="PF00534">
    <property type="entry name" value="Glycos_transf_1"/>
    <property type="match status" value="1"/>
</dbReference>
<evidence type="ECO:0000259" key="1">
    <source>
        <dbReference type="Pfam" id="PF00534"/>
    </source>
</evidence>
<proteinExistence type="predicted"/>
<dbReference type="GO" id="GO:0016757">
    <property type="term" value="F:glycosyltransferase activity"/>
    <property type="evidence" value="ECO:0007669"/>
    <property type="project" value="InterPro"/>
</dbReference>
<dbReference type="EMBL" id="JAHCVJ010000001">
    <property type="protein sequence ID" value="MBT0663016.1"/>
    <property type="molecule type" value="Genomic_DNA"/>
</dbReference>
<gene>
    <name evidence="2" type="ORF">KI809_01780</name>
</gene>
<evidence type="ECO:0000313" key="2">
    <source>
        <dbReference type="EMBL" id="MBT0663016.1"/>
    </source>
</evidence>
<dbReference type="SUPFAM" id="SSF53756">
    <property type="entry name" value="UDP-Glycosyltransferase/glycogen phosphorylase"/>
    <property type="match status" value="1"/>
</dbReference>